<dbReference type="AlphaFoldDB" id="A0A433QIV2"/>
<evidence type="ECO:0000256" key="6">
    <source>
        <dbReference type="ARBA" id="ARBA00022679"/>
    </source>
</evidence>
<evidence type="ECO:0000256" key="11">
    <source>
        <dbReference type="ARBA" id="ARBA00042436"/>
    </source>
</evidence>
<dbReference type="Pfam" id="PF01239">
    <property type="entry name" value="PPTA"/>
    <property type="match status" value="4"/>
</dbReference>
<evidence type="ECO:0000256" key="10">
    <source>
        <dbReference type="ARBA" id="ARBA00041392"/>
    </source>
</evidence>
<comment type="cofactor">
    <cofactor evidence="1">
        <name>Mg(2+)</name>
        <dbReference type="ChEBI" id="CHEBI:18420"/>
    </cofactor>
</comment>
<evidence type="ECO:0000256" key="12">
    <source>
        <dbReference type="ARBA" id="ARBA00043086"/>
    </source>
</evidence>
<evidence type="ECO:0000256" key="8">
    <source>
        <dbReference type="ARBA" id="ARBA00022842"/>
    </source>
</evidence>
<evidence type="ECO:0000256" key="2">
    <source>
        <dbReference type="ARBA" id="ARBA00006734"/>
    </source>
</evidence>
<gene>
    <name evidence="14" type="ORF">BC938DRAFT_480314</name>
</gene>
<dbReference type="GO" id="GO:0005953">
    <property type="term" value="C:CAAX-protein geranylgeranyltransferase complex"/>
    <property type="evidence" value="ECO:0007669"/>
    <property type="project" value="TreeGrafter"/>
</dbReference>
<protein>
    <recommendedName>
        <fullName evidence="9">Protein farnesyltransferase/geranylgeranyltransferase type-1 subunit alpha</fullName>
        <ecNumber evidence="4">2.5.1.58</ecNumber>
        <ecNumber evidence="3">2.5.1.59</ecNumber>
    </recommendedName>
    <alternativeName>
        <fullName evidence="12">CAAX farnesyltransferase subunit alpha</fullName>
    </alternativeName>
    <alternativeName>
        <fullName evidence="11">FTase-alpha</fullName>
    </alternativeName>
    <alternativeName>
        <fullName evidence="10">Ras proteins prenyltransferase subunit alpha</fullName>
    </alternativeName>
    <alternativeName>
        <fullName evidence="13">Type I protein geranyl-geranyltransferase subunit alpha</fullName>
    </alternativeName>
</protein>
<evidence type="ECO:0000256" key="13">
    <source>
        <dbReference type="ARBA" id="ARBA00043219"/>
    </source>
</evidence>
<dbReference type="GO" id="GO:0005965">
    <property type="term" value="C:protein farnesyltransferase complex"/>
    <property type="evidence" value="ECO:0007669"/>
    <property type="project" value="TreeGrafter"/>
</dbReference>
<keyword evidence="6" id="KW-0808">Transferase</keyword>
<dbReference type="Proteomes" id="UP000274822">
    <property type="component" value="Unassembled WGS sequence"/>
</dbReference>
<dbReference type="PANTHER" id="PTHR11129">
    <property type="entry name" value="PROTEIN FARNESYLTRANSFERASE ALPHA SUBUNIT/RAB GERANYLGERANYL TRANSFERASE ALPHA SUBUNIT"/>
    <property type="match status" value="1"/>
</dbReference>
<dbReference type="SUPFAM" id="SSF48439">
    <property type="entry name" value="Protein prenylyltransferase"/>
    <property type="match status" value="2"/>
</dbReference>
<organism evidence="14 15">
    <name type="scientific">Jimgerdemannia flammicorona</name>
    <dbReference type="NCBI Taxonomy" id="994334"/>
    <lineage>
        <taxon>Eukaryota</taxon>
        <taxon>Fungi</taxon>
        <taxon>Fungi incertae sedis</taxon>
        <taxon>Mucoromycota</taxon>
        <taxon>Mucoromycotina</taxon>
        <taxon>Endogonomycetes</taxon>
        <taxon>Endogonales</taxon>
        <taxon>Endogonaceae</taxon>
        <taxon>Jimgerdemannia</taxon>
    </lineage>
</organism>
<dbReference type="Gene3D" id="1.25.40.120">
    <property type="entry name" value="Protein prenylyltransferase"/>
    <property type="match status" value="1"/>
</dbReference>
<evidence type="ECO:0000256" key="1">
    <source>
        <dbReference type="ARBA" id="ARBA00001946"/>
    </source>
</evidence>
<accession>A0A433QIV2</accession>
<keyword evidence="7" id="KW-0677">Repeat</keyword>
<comment type="similarity">
    <text evidence="2">Belongs to the protein prenyltransferase subunit alpha family.</text>
</comment>
<evidence type="ECO:0000256" key="7">
    <source>
        <dbReference type="ARBA" id="ARBA00022737"/>
    </source>
</evidence>
<dbReference type="EC" id="2.5.1.58" evidence="4"/>
<name>A0A433QIV2_9FUNG</name>
<dbReference type="EMBL" id="RBNJ01004783">
    <property type="protein sequence ID" value="RUS29725.1"/>
    <property type="molecule type" value="Genomic_DNA"/>
</dbReference>
<evidence type="ECO:0000313" key="15">
    <source>
        <dbReference type="Proteomes" id="UP000274822"/>
    </source>
</evidence>
<proteinExistence type="inferred from homology"/>
<evidence type="ECO:0000256" key="9">
    <source>
        <dbReference type="ARBA" id="ARBA00040965"/>
    </source>
</evidence>
<evidence type="ECO:0000256" key="4">
    <source>
        <dbReference type="ARBA" id="ARBA00012702"/>
    </source>
</evidence>
<keyword evidence="8" id="KW-0460">Magnesium</keyword>
<dbReference type="GO" id="GO:0004662">
    <property type="term" value="F:CAAX-protein geranylgeranyltransferase activity"/>
    <property type="evidence" value="ECO:0007669"/>
    <property type="project" value="UniProtKB-EC"/>
</dbReference>
<sequence>MADAFVPYNKRPEWQDITPIPQDDGPNPLVLIAYSSDYTDAMNYFRAISSKNELSERALDLTTQIIGMNPAHYTIWNYRQNLLLALNKDLHAELEFIDELSKERSKNYQVWYVASAVNPDFRATHYISPTITRHHRQVVVERLNDSSRELPFIAYILEEDSKNYHAWSYRQWVITRFDLWSGELPYLDELLIIDVRNNSAWNHRYFVVFEGPTKPTQEFLEKEIEFTKGKIRLAPNNQSSWNYLKGILARSPNPTTADDILASFCAELRDSEIVSSHLLASLVDVSEARAKRGDKTSLNQGVKVGRGGMIGYTGSPRLLYDAWLFMRCFETCLIFMPPVNTRLATTWQRSTTRSVKNTGCIASRTC</sequence>
<evidence type="ECO:0000256" key="5">
    <source>
        <dbReference type="ARBA" id="ARBA00022602"/>
    </source>
</evidence>
<reference evidence="14 15" key="1">
    <citation type="journal article" date="2018" name="New Phytol.">
        <title>Phylogenomics of Endogonaceae and evolution of mycorrhizas within Mucoromycota.</title>
        <authorList>
            <person name="Chang Y."/>
            <person name="Desiro A."/>
            <person name="Na H."/>
            <person name="Sandor L."/>
            <person name="Lipzen A."/>
            <person name="Clum A."/>
            <person name="Barry K."/>
            <person name="Grigoriev I.V."/>
            <person name="Martin F.M."/>
            <person name="Stajich J.E."/>
            <person name="Smith M.E."/>
            <person name="Bonito G."/>
            <person name="Spatafora J.W."/>
        </authorList>
    </citation>
    <scope>NUCLEOTIDE SEQUENCE [LARGE SCALE GENOMIC DNA]</scope>
    <source>
        <strain evidence="14 15">AD002</strain>
    </source>
</reference>
<dbReference type="InterPro" id="IPR002088">
    <property type="entry name" value="Prenyl_trans_a"/>
</dbReference>
<keyword evidence="5" id="KW-0637">Prenyltransferase</keyword>
<dbReference type="PANTHER" id="PTHR11129:SF1">
    <property type="entry name" value="PROTEIN FARNESYLTRANSFERASE_GERANYLGERANYLTRANSFERASE TYPE-1 SUBUNIT ALPHA"/>
    <property type="match status" value="1"/>
</dbReference>
<dbReference type="EC" id="2.5.1.59" evidence="3"/>
<evidence type="ECO:0000313" key="14">
    <source>
        <dbReference type="EMBL" id="RUS29725.1"/>
    </source>
</evidence>
<evidence type="ECO:0000256" key="3">
    <source>
        <dbReference type="ARBA" id="ARBA00012700"/>
    </source>
</evidence>
<dbReference type="GO" id="GO:0004660">
    <property type="term" value="F:protein farnesyltransferase activity"/>
    <property type="evidence" value="ECO:0007669"/>
    <property type="project" value="UniProtKB-EC"/>
</dbReference>
<comment type="caution">
    <text evidence="14">The sequence shown here is derived from an EMBL/GenBank/DDBJ whole genome shotgun (WGS) entry which is preliminary data.</text>
</comment>
<dbReference type="PROSITE" id="PS51147">
    <property type="entry name" value="PFTA"/>
    <property type="match status" value="4"/>
</dbReference>
<keyword evidence="15" id="KW-1185">Reference proteome</keyword>